<dbReference type="SUPFAM" id="SSF103473">
    <property type="entry name" value="MFS general substrate transporter"/>
    <property type="match status" value="1"/>
</dbReference>
<name>M1CS60_SOLTU</name>
<dbReference type="Proteomes" id="UP000011115">
    <property type="component" value="Unassembled WGS sequence"/>
</dbReference>
<evidence type="ECO:0000256" key="9">
    <source>
        <dbReference type="SAM" id="Phobius"/>
    </source>
</evidence>
<keyword evidence="4" id="KW-0762">Sugar transport</keyword>
<dbReference type="GO" id="GO:0016020">
    <property type="term" value="C:membrane"/>
    <property type="evidence" value="ECO:0007669"/>
    <property type="project" value="UniProtKB-SubCell"/>
</dbReference>
<dbReference type="PROSITE" id="PS50850">
    <property type="entry name" value="MFS"/>
    <property type="match status" value="1"/>
</dbReference>
<evidence type="ECO:0000256" key="5">
    <source>
        <dbReference type="ARBA" id="ARBA00022692"/>
    </source>
</evidence>
<dbReference type="CDD" id="cd17358">
    <property type="entry name" value="MFS_GLUT6_8_Class3_like"/>
    <property type="match status" value="1"/>
</dbReference>
<feature type="transmembrane region" description="Helical" evidence="9">
    <location>
        <begin position="135"/>
        <end position="156"/>
    </location>
</feature>
<feature type="transmembrane region" description="Helical" evidence="9">
    <location>
        <begin position="278"/>
        <end position="300"/>
    </location>
</feature>
<feature type="transmembrane region" description="Helical" evidence="9">
    <location>
        <begin position="254"/>
        <end position="271"/>
    </location>
</feature>
<feature type="transmembrane region" description="Helical" evidence="9">
    <location>
        <begin position="216"/>
        <end position="234"/>
    </location>
</feature>
<evidence type="ECO:0000256" key="8">
    <source>
        <dbReference type="ARBA" id="ARBA00044504"/>
    </source>
</evidence>
<keyword evidence="12" id="KW-1185">Reference proteome</keyword>
<dbReference type="Gramene" id="PGSC0003DMT400073527">
    <property type="protein sequence ID" value="PGSC0003DMT400073527"/>
    <property type="gene ID" value="PGSC0003DMG402028565"/>
</dbReference>
<dbReference type="Gene3D" id="1.20.1250.20">
    <property type="entry name" value="MFS general substrate transporter like domains"/>
    <property type="match status" value="2"/>
</dbReference>
<dbReference type="InterPro" id="IPR020846">
    <property type="entry name" value="MFS_dom"/>
</dbReference>
<feature type="domain" description="Major facilitator superfamily (MFS) profile" evidence="10">
    <location>
        <begin position="1"/>
        <end position="402"/>
    </location>
</feature>
<dbReference type="InterPro" id="IPR005828">
    <property type="entry name" value="MFS_sugar_transport-like"/>
</dbReference>
<dbReference type="PANTHER" id="PTHR48021">
    <property type="match status" value="1"/>
</dbReference>
<evidence type="ECO:0000256" key="1">
    <source>
        <dbReference type="ARBA" id="ARBA00004141"/>
    </source>
</evidence>
<evidence type="ECO:0000256" key="4">
    <source>
        <dbReference type="ARBA" id="ARBA00022597"/>
    </source>
</evidence>
<evidence type="ECO:0000256" key="2">
    <source>
        <dbReference type="ARBA" id="ARBA00010992"/>
    </source>
</evidence>
<evidence type="ECO:0000259" key="10">
    <source>
        <dbReference type="PROSITE" id="PS50850"/>
    </source>
</evidence>
<feature type="transmembrane region" description="Helical" evidence="9">
    <location>
        <begin position="374"/>
        <end position="398"/>
    </location>
</feature>
<dbReference type="PROSITE" id="PS00216">
    <property type="entry name" value="SUGAR_TRANSPORT_1"/>
    <property type="match status" value="1"/>
</dbReference>
<comment type="similarity">
    <text evidence="2">Belongs to the major facilitator superfamily. Sugar transporter (TC 2.A.1.1) family.</text>
</comment>
<dbReference type="InterPro" id="IPR036259">
    <property type="entry name" value="MFS_trans_sf"/>
</dbReference>
<reference evidence="11" key="2">
    <citation type="submission" date="2015-06" db="UniProtKB">
        <authorList>
            <consortium name="EnsemblPlants"/>
        </authorList>
    </citation>
    <scope>IDENTIFICATION</scope>
    <source>
        <strain evidence="11">DM1-3 516 R44</strain>
    </source>
</reference>
<keyword evidence="6 9" id="KW-1133">Transmembrane helix</keyword>
<feature type="transmembrane region" description="Helical" evidence="9">
    <location>
        <begin position="349"/>
        <end position="368"/>
    </location>
</feature>
<proteinExistence type="inferred from homology"/>
<dbReference type="InterPro" id="IPR005829">
    <property type="entry name" value="Sugar_transporter_CS"/>
</dbReference>
<feature type="transmembrane region" description="Helical" evidence="9">
    <location>
        <begin position="312"/>
        <end position="337"/>
    </location>
</feature>
<dbReference type="AlphaFoldDB" id="M1CS60"/>
<dbReference type="InterPro" id="IPR044775">
    <property type="entry name" value="MFS_ERD6/Tret1-like"/>
</dbReference>
<evidence type="ECO:0000256" key="7">
    <source>
        <dbReference type="ARBA" id="ARBA00023136"/>
    </source>
</evidence>
<dbReference type="EnsemblPlants" id="PGSC0003DMT400073527">
    <property type="protein sequence ID" value="PGSC0003DMT400073527"/>
    <property type="gene ID" value="PGSC0003DMG402028565"/>
</dbReference>
<reference evidence="12" key="1">
    <citation type="journal article" date="2011" name="Nature">
        <title>Genome sequence and analysis of the tuber crop potato.</title>
        <authorList>
            <consortium name="The Potato Genome Sequencing Consortium"/>
        </authorList>
    </citation>
    <scope>NUCLEOTIDE SEQUENCE [LARGE SCALE GENOMIC DNA]</scope>
    <source>
        <strain evidence="12">cv. DM1-3 516 R44</strain>
    </source>
</reference>
<dbReference type="PANTHER" id="PTHR48021:SF31">
    <property type="entry name" value="SUGAR TRANSPORTER ERD6-LIKE 5 ISOFORM X1"/>
    <property type="match status" value="1"/>
</dbReference>
<comment type="similarity">
    <text evidence="8">Belongs to the major facilitator superfamily. Phosphate:H(+) symporter (TC 2.A.1.9) family.</text>
</comment>
<organism evidence="11 12">
    <name type="scientific">Solanum tuberosum</name>
    <name type="common">Potato</name>
    <dbReference type="NCBI Taxonomy" id="4113"/>
    <lineage>
        <taxon>Eukaryota</taxon>
        <taxon>Viridiplantae</taxon>
        <taxon>Streptophyta</taxon>
        <taxon>Embryophyta</taxon>
        <taxon>Tracheophyta</taxon>
        <taxon>Spermatophyta</taxon>
        <taxon>Magnoliopsida</taxon>
        <taxon>eudicotyledons</taxon>
        <taxon>Gunneridae</taxon>
        <taxon>Pentapetalae</taxon>
        <taxon>asterids</taxon>
        <taxon>lamiids</taxon>
        <taxon>Solanales</taxon>
        <taxon>Solanaceae</taxon>
        <taxon>Solanoideae</taxon>
        <taxon>Solaneae</taxon>
        <taxon>Solanum</taxon>
    </lineage>
</organism>
<dbReference type="GO" id="GO:0051119">
    <property type="term" value="F:sugar transmembrane transporter activity"/>
    <property type="evidence" value="ECO:0007669"/>
    <property type="project" value="InterPro"/>
</dbReference>
<keyword evidence="3" id="KW-0813">Transport</keyword>
<dbReference type="ExpressionAtlas" id="M1CS60">
    <property type="expression patterns" value="baseline"/>
</dbReference>
<sequence>MTGSMEDGLLDESSLRKSSRQFHVTTNLVLSTSVAACGYFAYGFAAGYSSPAQSGIMDDLGLSIAEYSVFASIMIFGGMIGALISGKVADIFGRRATIWLSDLFFIMGWCSITFGKCTLTLGFSLVYYIGNNMSWRTLALVGATPSFIQVLGVFFIPESPRWLSKIGLEKEVEASLQRLRGENADISTEAAEIKDFTETVQRHSGSTFMDLFSRKYARPLIIGVGLMALVQLGGNNAITSFASSIFRAAESGSQVMAVLQLPFAVTSIILTEKAGRRLLMLVTSAGTCLGCLLVALGFLFKGYHLSTELTSSMVYTGILLFSVSFTMGMGGTPWIIMSEILPINIKGSAGSLVTLINCFTSWIVGYSFNFLFEWNAAGTFFLFAFFCGSVVVFVAMLVPETKGRTLEEIQASMTLLQ</sequence>
<feature type="transmembrane region" description="Helical" evidence="9">
    <location>
        <begin position="24"/>
        <end position="44"/>
    </location>
</feature>
<keyword evidence="7 9" id="KW-0472">Membrane</keyword>
<dbReference type="Pfam" id="PF00083">
    <property type="entry name" value="Sugar_tr"/>
    <property type="match status" value="2"/>
</dbReference>
<dbReference type="InterPro" id="IPR050549">
    <property type="entry name" value="MFS_Trehalose_Transporter"/>
</dbReference>
<feature type="transmembrane region" description="Helical" evidence="9">
    <location>
        <begin position="104"/>
        <end position="129"/>
    </location>
</feature>
<comment type="subcellular location">
    <subcellularLocation>
        <location evidence="1">Membrane</location>
        <topology evidence="1">Multi-pass membrane protein</topology>
    </subcellularLocation>
</comment>
<evidence type="ECO:0000256" key="6">
    <source>
        <dbReference type="ARBA" id="ARBA00022989"/>
    </source>
</evidence>
<feature type="transmembrane region" description="Helical" evidence="9">
    <location>
        <begin position="64"/>
        <end position="84"/>
    </location>
</feature>
<evidence type="ECO:0000256" key="3">
    <source>
        <dbReference type="ARBA" id="ARBA00022448"/>
    </source>
</evidence>
<evidence type="ECO:0000313" key="12">
    <source>
        <dbReference type="Proteomes" id="UP000011115"/>
    </source>
</evidence>
<protein>
    <submittedName>
        <fullName evidence="11">Sugar transporter</fullName>
    </submittedName>
</protein>
<keyword evidence="5 9" id="KW-0812">Transmembrane</keyword>
<evidence type="ECO:0000313" key="11">
    <source>
        <dbReference type="EnsemblPlants" id="PGSC0003DMT400073527"/>
    </source>
</evidence>
<accession>M1CS60</accession>